<feature type="compositionally biased region" description="Basic and acidic residues" evidence="1">
    <location>
        <begin position="55"/>
        <end position="79"/>
    </location>
</feature>
<organism evidence="3 4">
    <name type="scientific">Paramicrobacterium humi</name>
    <dbReference type="NCBI Taxonomy" id="640635"/>
    <lineage>
        <taxon>Bacteria</taxon>
        <taxon>Bacillati</taxon>
        <taxon>Actinomycetota</taxon>
        <taxon>Actinomycetes</taxon>
        <taxon>Micrococcales</taxon>
        <taxon>Microbacteriaceae</taxon>
        <taxon>Paramicrobacterium</taxon>
    </lineage>
</organism>
<keyword evidence="4" id="KW-1185">Reference proteome</keyword>
<keyword evidence="2" id="KW-1133">Transmembrane helix</keyword>
<name>A0A1H4TFE2_9MICO</name>
<reference evidence="3 4" key="1">
    <citation type="submission" date="2016-10" db="EMBL/GenBank/DDBJ databases">
        <authorList>
            <person name="de Groot N.N."/>
        </authorList>
    </citation>
    <scope>NUCLEOTIDE SEQUENCE [LARGE SCALE GENOMIC DNA]</scope>
    <source>
        <strain evidence="3 4">DSM 21799</strain>
    </source>
</reference>
<gene>
    <name evidence="3" type="ORF">SAMN04489806_3191</name>
</gene>
<dbReference type="STRING" id="640635.SAMN04489806_3191"/>
<keyword evidence="2" id="KW-0812">Transmembrane</keyword>
<evidence type="ECO:0000256" key="1">
    <source>
        <dbReference type="SAM" id="MobiDB-lite"/>
    </source>
</evidence>
<evidence type="ECO:0000256" key="2">
    <source>
        <dbReference type="SAM" id="Phobius"/>
    </source>
</evidence>
<feature type="transmembrane region" description="Helical" evidence="2">
    <location>
        <begin position="33"/>
        <end position="51"/>
    </location>
</feature>
<keyword evidence="2" id="KW-0472">Membrane</keyword>
<evidence type="ECO:0000313" key="4">
    <source>
        <dbReference type="Proteomes" id="UP000199183"/>
    </source>
</evidence>
<sequence length="94" mass="10344">MRKYLLNSAVLGSAFGAVNLLKATKTGPRDWRLALLWLGWICSLALALGAVSQESDEKREQAEHPKDAREKKQLKADKKAAKKAAKSRKIVLSA</sequence>
<dbReference type="RefSeq" id="WP_176980905.1">
    <property type="nucleotide sequence ID" value="NZ_FNRY01000002.1"/>
</dbReference>
<dbReference type="EMBL" id="FNRY01000002">
    <property type="protein sequence ID" value="SEC54970.1"/>
    <property type="molecule type" value="Genomic_DNA"/>
</dbReference>
<feature type="region of interest" description="Disordered" evidence="1">
    <location>
        <begin position="55"/>
        <end position="94"/>
    </location>
</feature>
<protein>
    <submittedName>
        <fullName evidence="3">Uncharacterized protein</fullName>
    </submittedName>
</protein>
<evidence type="ECO:0000313" key="3">
    <source>
        <dbReference type="EMBL" id="SEC54970.1"/>
    </source>
</evidence>
<accession>A0A1H4TFE2</accession>
<dbReference type="AlphaFoldDB" id="A0A1H4TFE2"/>
<proteinExistence type="predicted"/>
<feature type="compositionally biased region" description="Basic residues" evidence="1">
    <location>
        <begin position="80"/>
        <end position="94"/>
    </location>
</feature>
<dbReference type="Proteomes" id="UP000199183">
    <property type="component" value="Unassembled WGS sequence"/>
</dbReference>